<sequence length="123" mass="13446">MKRVKNCVTLSVLALACACGPAVAGGHVGVFIGGGFPYYYPYGPAPYAPYPYAPYPYYSYPPAVAVPAAPQAYIEQGQAQASPARERPSGYWYYCDESKAYYPYVKQCAGNWRQVAPRPEPSN</sequence>
<proteinExistence type="predicted"/>
<dbReference type="RefSeq" id="WP_035934954.1">
    <property type="nucleotide sequence ID" value="NZ_CADFFX010000002.1"/>
</dbReference>
<organism evidence="2 3">
    <name type="scientific">Caballeronia glathei</name>
    <dbReference type="NCBI Taxonomy" id="60547"/>
    <lineage>
        <taxon>Bacteria</taxon>
        <taxon>Pseudomonadati</taxon>
        <taxon>Pseudomonadota</taxon>
        <taxon>Betaproteobacteria</taxon>
        <taxon>Burkholderiales</taxon>
        <taxon>Burkholderiaceae</taxon>
        <taxon>Caballeronia</taxon>
    </lineage>
</organism>
<dbReference type="AlphaFoldDB" id="A0A069Q2Y5"/>
<accession>A0A069Q2Y5</accession>
<dbReference type="STRING" id="60547.GCA_000751215_04239"/>
<dbReference type="EMBL" id="JFHC01000003">
    <property type="protein sequence ID" value="KDR44126.1"/>
    <property type="molecule type" value="Genomic_DNA"/>
</dbReference>
<comment type="caution">
    <text evidence="2">The sequence shown here is derived from an EMBL/GenBank/DDBJ whole genome shotgun (WGS) entry which is preliminary data.</text>
</comment>
<reference evidence="2 3" key="1">
    <citation type="submission" date="2014-03" db="EMBL/GenBank/DDBJ databases">
        <title>Draft Genome Sequences of Four Burkholderia Strains.</title>
        <authorList>
            <person name="Liu X.Y."/>
            <person name="Li C.X."/>
            <person name="Xu J.H."/>
        </authorList>
    </citation>
    <scope>NUCLEOTIDE SEQUENCE [LARGE SCALE GENOMIC DNA]</scope>
    <source>
        <strain evidence="2 3">DSM 50014</strain>
    </source>
</reference>
<name>A0A069Q2Y5_9BURK</name>
<dbReference type="PROSITE" id="PS51257">
    <property type="entry name" value="PROKAR_LIPOPROTEIN"/>
    <property type="match status" value="1"/>
</dbReference>
<evidence type="ECO:0000313" key="3">
    <source>
        <dbReference type="Proteomes" id="UP000027466"/>
    </source>
</evidence>
<feature type="signal peptide" evidence="1">
    <location>
        <begin position="1"/>
        <end position="24"/>
    </location>
</feature>
<evidence type="ECO:0008006" key="4">
    <source>
        <dbReference type="Google" id="ProtNLM"/>
    </source>
</evidence>
<keyword evidence="3" id="KW-1185">Reference proteome</keyword>
<evidence type="ECO:0000256" key="1">
    <source>
        <dbReference type="SAM" id="SignalP"/>
    </source>
</evidence>
<gene>
    <name evidence="2" type="ORF">BG61_18810</name>
</gene>
<dbReference type="Proteomes" id="UP000027466">
    <property type="component" value="Unassembled WGS sequence"/>
</dbReference>
<evidence type="ECO:0000313" key="2">
    <source>
        <dbReference type="EMBL" id="KDR44126.1"/>
    </source>
</evidence>
<feature type="chain" id="PRO_5007372587" description="Lipoprotein" evidence="1">
    <location>
        <begin position="25"/>
        <end position="123"/>
    </location>
</feature>
<protein>
    <recommendedName>
        <fullName evidence="4">Lipoprotein</fullName>
    </recommendedName>
</protein>
<keyword evidence="1" id="KW-0732">Signal</keyword>